<accession>A0AAD1VLZ0</accession>
<dbReference type="SUPFAM" id="SSF52058">
    <property type="entry name" value="L domain-like"/>
    <property type="match status" value="1"/>
</dbReference>
<evidence type="ECO:0000256" key="5">
    <source>
        <dbReference type="ARBA" id="ARBA00022525"/>
    </source>
</evidence>
<evidence type="ECO:0000313" key="18">
    <source>
        <dbReference type="Proteomes" id="UP001295444"/>
    </source>
</evidence>
<sequence>MKPLAILLVVLLCDVSWTQYEDSYDDSHWWLSYIRSMQYSDVGAPYSYGGAPSYDYDPGPPAPSVSDCPQECECPPTFPTALYCDGRNLKYLPYVPSRVKYAYFQNNQITAVPDGAFDNATGLVWLALHGNQLLSDKVGRKVFSKLRGLERLYMQNNNLTRIPSGLPRSLRELYLSSNQISKMPANALEGLENLTALDLHRNQINEVGSALRGLKSLVHLDISNNQLRKLPDTLPGSLEQMYLEYNYVSSVPSEYFKAYPKLQYVRISHNRLTNEGFPETTFNTTSLVELDLSYNQLHRIPPVNTNLQHLYLQGNQIEEFSVKSFCTFVDITNFSRLQVLRLDGNEIQRNAIPPDTPLCLRNTDIIHV</sequence>
<evidence type="ECO:0000259" key="16">
    <source>
        <dbReference type="SMART" id="SM00013"/>
    </source>
</evidence>
<evidence type="ECO:0000256" key="12">
    <source>
        <dbReference type="ARBA" id="ARBA00023180"/>
    </source>
</evidence>
<dbReference type="Pfam" id="PF13855">
    <property type="entry name" value="LRR_8"/>
    <property type="match status" value="3"/>
</dbReference>
<comment type="similarity">
    <text evidence="2">Belongs to the small leucine-rich proteoglycan (SLRP) family. SLRP class II subfamily.</text>
</comment>
<evidence type="ECO:0000256" key="11">
    <source>
        <dbReference type="ARBA" id="ARBA00023157"/>
    </source>
</evidence>
<evidence type="ECO:0000256" key="3">
    <source>
        <dbReference type="ARBA" id="ARBA00011226"/>
    </source>
</evidence>
<keyword evidence="12" id="KW-0325">Glycoprotein</keyword>
<reference evidence="17" key="1">
    <citation type="submission" date="2022-03" db="EMBL/GenBank/DDBJ databases">
        <authorList>
            <person name="Alioto T."/>
            <person name="Alioto T."/>
            <person name="Gomez Garrido J."/>
        </authorList>
    </citation>
    <scope>NUCLEOTIDE SEQUENCE</scope>
</reference>
<name>A0AAD1VLZ0_PELCU</name>
<feature type="signal peptide" evidence="15">
    <location>
        <begin position="1"/>
        <end position="18"/>
    </location>
</feature>
<dbReference type="SMART" id="SM00013">
    <property type="entry name" value="LRRNT"/>
    <property type="match status" value="1"/>
</dbReference>
<keyword evidence="5" id="KW-0964">Secreted</keyword>
<dbReference type="InterPro" id="IPR001611">
    <property type="entry name" value="Leu-rich_rpt"/>
</dbReference>
<evidence type="ECO:0000256" key="10">
    <source>
        <dbReference type="ARBA" id="ARBA00022974"/>
    </source>
</evidence>
<evidence type="ECO:0000256" key="1">
    <source>
        <dbReference type="ARBA" id="ARBA00004498"/>
    </source>
</evidence>
<dbReference type="EMBL" id="OW240912">
    <property type="protein sequence ID" value="CAH2221299.1"/>
    <property type="molecule type" value="Genomic_DNA"/>
</dbReference>
<dbReference type="PANTHER" id="PTHR45712:SF4">
    <property type="entry name" value="FIBROMODULIN"/>
    <property type="match status" value="1"/>
</dbReference>
<dbReference type="InterPro" id="IPR003591">
    <property type="entry name" value="Leu-rich_rpt_typical-subtyp"/>
</dbReference>
<evidence type="ECO:0000256" key="13">
    <source>
        <dbReference type="ARBA" id="ARBA00025136"/>
    </source>
</evidence>
<protein>
    <recommendedName>
        <fullName evidence="4">Fibromodulin</fullName>
    </recommendedName>
    <alternativeName>
        <fullName evidence="14">Keratan sulfate proteoglycan fibromodulin</fullName>
    </alternativeName>
</protein>
<dbReference type="PRINTS" id="PR00019">
    <property type="entry name" value="LEURICHRPT"/>
</dbReference>
<evidence type="ECO:0000256" key="15">
    <source>
        <dbReference type="SAM" id="SignalP"/>
    </source>
</evidence>
<keyword evidence="7" id="KW-0433">Leucine-rich repeat</keyword>
<dbReference type="PROSITE" id="PS51450">
    <property type="entry name" value="LRR"/>
    <property type="match status" value="4"/>
</dbReference>
<evidence type="ECO:0000313" key="17">
    <source>
        <dbReference type="EMBL" id="CAH2221299.1"/>
    </source>
</evidence>
<keyword evidence="8 15" id="KW-0732">Signal</keyword>
<evidence type="ECO:0000256" key="2">
    <source>
        <dbReference type="ARBA" id="ARBA00005818"/>
    </source>
</evidence>
<dbReference type="Gene3D" id="3.80.10.10">
    <property type="entry name" value="Ribonuclease Inhibitor"/>
    <property type="match status" value="3"/>
</dbReference>
<comment type="function">
    <text evidence="13">Affects the rate of fibrils formation. May have a primary role in collagen fibrillogenesis.</text>
</comment>
<dbReference type="SMART" id="SM00365">
    <property type="entry name" value="LRR_SD22"/>
    <property type="match status" value="4"/>
</dbReference>
<keyword evidence="9" id="KW-0677">Repeat</keyword>
<dbReference type="InterPro" id="IPR032675">
    <property type="entry name" value="LRR_dom_sf"/>
</dbReference>
<evidence type="ECO:0000256" key="14">
    <source>
        <dbReference type="ARBA" id="ARBA00032216"/>
    </source>
</evidence>
<dbReference type="GO" id="GO:0005615">
    <property type="term" value="C:extracellular space"/>
    <property type="evidence" value="ECO:0007669"/>
    <property type="project" value="TreeGrafter"/>
</dbReference>
<dbReference type="FunFam" id="3.80.10.10:FF:000073">
    <property type="entry name" value="Lumican"/>
    <property type="match status" value="1"/>
</dbReference>
<dbReference type="InterPro" id="IPR050333">
    <property type="entry name" value="SLRP"/>
</dbReference>
<dbReference type="SMART" id="SM00364">
    <property type="entry name" value="LRR_BAC"/>
    <property type="match status" value="5"/>
</dbReference>
<comment type="subunit">
    <text evidence="3">Binds to type I and type II collagen.</text>
</comment>
<dbReference type="SMART" id="SM00369">
    <property type="entry name" value="LRR_TYP"/>
    <property type="match status" value="8"/>
</dbReference>
<keyword evidence="10" id="KW-0654">Proteoglycan</keyword>
<keyword evidence="18" id="KW-1185">Reference proteome</keyword>
<evidence type="ECO:0000256" key="9">
    <source>
        <dbReference type="ARBA" id="ARBA00022737"/>
    </source>
</evidence>
<keyword evidence="11" id="KW-1015">Disulfide bond</keyword>
<comment type="subcellular location">
    <subcellularLocation>
        <location evidence="1">Secreted</location>
        <location evidence="1">Extracellular space</location>
        <location evidence="1">Extracellular matrix</location>
    </subcellularLocation>
</comment>
<dbReference type="Pfam" id="PF01462">
    <property type="entry name" value="LRRNT"/>
    <property type="match status" value="1"/>
</dbReference>
<evidence type="ECO:0000256" key="6">
    <source>
        <dbReference type="ARBA" id="ARBA00022530"/>
    </source>
</evidence>
<dbReference type="InterPro" id="IPR000372">
    <property type="entry name" value="LRRNT"/>
</dbReference>
<evidence type="ECO:0000256" key="8">
    <source>
        <dbReference type="ARBA" id="ARBA00022729"/>
    </source>
</evidence>
<dbReference type="Pfam" id="PF00560">
    <property type="entry name" value="LRR_1"/>
    <property type="match status" value="1"/>
</dbReference>
<gene>
    <name evidence="17" type="ORF">PECUL_23A053814</name>
</gene>
<dbReference type="PANTHER" id="PTHR45712">
    <property type="entry name" value="AGAP008170-PA"/>
    <property type="match status" value="1"/>
</dbReference>
<keyword evidence="6" id="KW-0272">Extracellular matrix</keyword>
<proteinExistence type="inferred from homology"/>
<evidence type="ECO:0000256" key="4">
    <source>
        <dbReference type="ARBA" id="ARBA00018230"/>
    </source>
</evidence>
<dbReference type="AlphaFoldDB" id="A0AAD1VLZ0"/>
<evidence type="ECO:0000256" key="7">
    <source>
        <dbReference type="ARBA" id="ARBA00022614"/>
    </source>
</evidence>
<feature type="chain" id="PRO_5042126666" description="Fibromodulin" evidence="15">
    <location>
        <begin position="19"/>
        <end position="368"/>
    </location>
</feature>
<feature type="domain" description="LRRNT" evidence="16">
    <location>
        <begin position="67"/>
        <end position="101"/>
    </location>
</feature>
<organism evidence="17 18">
    <name type="scientific">Pelobates cultripes</name>
    <name type="common">Western spadefoot toad</name>
    <dbReference type="NCBI Taxonomy" id="61616"/>
    <lineage>
        <taxon>Eukaryota</taxon>
        <taxon>Metazoa</taxon>
        <taxon>Chordata</taxon>
        <taxon>Craniata</taxon>
        <taxon>Vertebrata</taxon>
        <taxon>Euteleostomi</taxon>
        <taxon>Amphibia</taxon>
        <taxon>Batrachia</taxon>
        <taxon>Anura</taxon>
        <taxon>Pelobatoidea</taxon>
        <taxon>Pelobatidae</taxon>
        <taxon>Pelobates</taxon>
    </lineage>
</organism>
<dbReference type="Proteomes" id="UP001295444">
    <property type="component" value="Chromosome 01"/>
</dbReference>